<name>W7MYG5_GIBM7</name>
<sequence length="134" mass="14836">MLATPRSTCTQAKGTRSWFCIRQAPANPITAFVQGFCCTVARVTANLAPSTACKIHPIPGVMRLSYQTRLNRPTYLCMYRTYLRYVLPVLVVRRVADTVIGRPALPSTDPRAVPNYPNLVSQPETANNSRSPPD</sequence>
<dbReference type="GeneID" id="30073363"/>
<feature type="compositionally biased region" description="Polar residues" evidence="1">
    <location>
        <begin position="118"/>
        <end position="134"/>
    </location>
</feature>
<organism evidence="2 3">
    <name type="scientific">Gibberella moniliformis (strain M3125 / FGSC 7600)</name>
    <name type="common">Maize ear and stalk rot fungus</name>
    <name type="synonym">Fusarium verticillioides</name>
    <dbReference type="NCBI Taxonomy" id="334819"/>
    <lineage>
        <taxon>Eukaryota</taxon>
        <taxon>Fungi</taxon>
        <taxon>Dikarya</taxon>
        <taxon>Ascomycota</taxon>
        <taxon>Pezizomycotina</taxon>
        <taxon>Sordariomycetes</taxon>
        <taxon>Hypocreomycetidae</taxon>
        <taxon>Hypocreales</taxon>
        <taxon>Nectriaceae</taxon>
        <taxon>Fusarium</taxon>
        <taxon>Fusarium fujikuroi species complex</taxon>
    </lineage>
</organism>
<evidence type="ECO:0000256" key="1">
    <source>
        <dbReference type="SAM" id="MobiDB-lite"/>
    </source>
</evidence>
<dbReference type="EMBL" id="DS022253">
    <property type="protein sequence ID" value="EWG49402.1"/>
    <property type="molecule type" value="Genomic_DNA"/>
</dbReference>
<dbReference type="Proteomes" id="UP000009096">
    <property type="component" value="Chromosome 5"/>
</dbReference>
<dbReference type="VEuPathDB" id="FungiDB:FVEG_16487"/>
<evidence type="ECO:0000313" key="3">
    <source>
        <dbReference type="Proteomes" id="UP000009096"/>
    </source>
</evidence>
<dbReference type="EMBL" id="CM000582">
    <property type="protein sequence ID" value="EWG49402.1"/>
    <property type="molecule type" value="Genomic_DNA"/>
</dbReference>
<proteinExistence type="predicted"/>
<dbReference type="AlphaFoldDB" id="W7MYG5"/>
<protein>
    <submittedName>
        <fullName evidence="2">Uncharacterized protein</fullName>
    </submittedName>
</protein>
<evidence type="ECO:0000313" key="2">
    <source>
        <dbReference type="EMBL" id="EWG49402.1"/>
    </source>
</evidence>
<gene>
    <name evidence="2" type="ORF">FVEG_16487</name>
</gene>
<feature type="region of interest" description="Disordered" evidence="1">
    <location>
        <begin position="102"/>
        <end position="134"/>
    </location>
</feature>
<reference evidence="2 3" key="1">
    <citation type="journal article" date="2010" name="Nature">
        <title>Comparative genomics reveals mobile pathogenicity chromosomes in Fusarium.</title>
        <authorList>
            <person name="Ma L.J."/>
            <person name="van der Does H.C."/>
            <person name="Borkovich K.A."/>
            <person name="Coleman J.J."/>
            <person name="Daboussi M.J."/>
            <person name="Di Pietro A."/>
            <person name="Dufresne M."/>
            <person name="Freitag M."/>
            <person name="Grabherr M."/>
            <person name="Henrissat B."/>
            <person name="Houterman P.M."/>
            <person name="Kang S."/>
            <person name="Shim W.B."/>
            <person name="Woloshuk C."/>
            <person name="Xie X."/>
            <person name="Xu J.R."/>
            <person name="Antoniw J."/>
            <person name="Baker S.E."/>
            <person name="Bluhm B.H."/>
            <person name="Breakspear A."/>
            <person name="Brown D.W."/>
            <person name="Butchko R.A."/>
            <person name="Chapman S."/>
            <person name="Coulson R."/>
            <person name="Coutinho P.M."/>
            <person name="Danchin E.G."/>
            <person name="Diener A."/>
            <person name="Gale L.R."/>
            <person name="Gardiner D.M."/>
            <person name="Goff S."/>
            <person name="Hammond-Kosack K.E."/>
            <person name="Hilburn K."/>
            <person name="Hua-Van A."/>
            <person name="Jonkers W."/>
            <person name="Kazan K."/>
            <person name="Kodira C.D."/>
            <person name="Koehrsen M."/>
            <person name="Kumar L."/>
            <person name="Lee Y.H."/>
            <person name="Li L."/>
            <person name="Manners J.M."/>
            <person name="Miranda-Saavedra D."/>
            <person name="Mukherjee M."/>
            <person name="Park G."/>
            <person name="Park J."/>
            <person name="Park S.Y."/>
            <person name="Proctor R.H."/>
            <person name="Regev A."/>
            <person name="Ruiz-Roldan M.C."/>
            <person name="Sain D."/>
            <person name="Sakthikumar S."/>
            <person name="Sykes S."/>
            <person name="Schwartz D.C."/>
            <person name="Turgeon B.G."/>
            <person name="Wapinski I."/>
            <person name="Yoder O."/>
            <person name="Young S."/>
            <person name="Zeng Q."/>
            <person name="Zhou S."/>
            <person name="Galagan J."/>
            <person name="Cuomo C.A."/>
            <person name="Kistler H.C."/>
            <person name="Rep M."/>
        </authorList>
    </citation>
    <scope>NUCLEOTIDE SEQUENCE [LARGE SCALE GENOMIC DNA]</scope>
    <source>
        <strain evidence="3">M3125 / FGSC 7600</strain>
    </source>
</reference>
<dbReference type="RefSeq" id="XP_018755593.1">
    <property type="nucleotide sequence ID" value="XM_018905703.1"/>
</dbReference>
<dbReference type="KEGG" id="fvr:FVEG_16487"/>
<accession>W7MYG5</accession>
<keyword evidence="3" id="KW-1185">Reference proteome</keyword>